<protein>
    <submittedName>
        <fullName evidence="2">Uncharacterized protein</fullName>
    </submittedName>
</protein>
<proteinExistence type="inferred from homology"/>
<dbReference type="Proteomes" id="UP000886595">
    <property type="component" value="Unassembled WGS sequence"/>
</dbReference>
<dbReference type="InterPro" id="IPR001925">
    <property type="entry name" value="Porin_Euk"/>
</dbReference>
<gene>
    <name evidence="2" type="ORF">Bca52824_085026</name>
</gene>
<dbReference type="GO" id="GO:0005741">
    <property type="term" value="C:mitochondrial outer membrane"/>
    <property type="evidence" value="ECO:0007669"/>
    <property type="project" value="InterPro"/>
</dbReference>
<keyword evidence="3" id="KW-1185">Reference proteome</keyword>
<dbReference type="EMBL" id="JAAMPC010000016">
    <property type="protein sequence ID" value="KAG2254890.1"/>
    <property type="molecule type" value="Genomic_DNA"/>
</dbReference>
<dbReference type="OrthoDB" id="1110040at2759"/>
<name>A0A8X7PPK7_BRACI</name>
<comment type="similarity">
    <text evidence="1">Belongs to the eukaryotic mitochondrial porin (TC 1.B.8.1) family.</text>
</comment>
<dbReference type="Pfam" id="PF01459">
    <property type="entry name" value="Porin_3"/>
    <property type="match status" value="1"/>
</dbReference>
<feature type="non-terminal residue" evidence="2">
    <location>
        <position position="179"/>
    </location>
</feature>
<dbReference type="InterPro" id="IPR023614">
    <property type="entry name" value="Porin_dom_sf"/>
</dbReference>
<organism evidence="2 3">
    <name type="scientific">Brassica carinata</name>
    <name type="common">Ethiopian mustard</name>
    <name type="synonym">Abyssinian cabbage</name>
    <dbReference type="NCBI Taxonomy" id="52824"/>
    <lineage>
        <taxon>Eukaryota</taxon>
        <taxon>Viridiplantae</taxon>
        <taxon>Streptophyta</taxon>
        <taxon>Embryophyta</taxon>
        <taxon>Tracheophyta</taxon>
        <taxon>Spermatophyta</taxon>
        <taxon>Magnoliopsida</taxon>
        <taxon>eudicotyledons</taxon>
        <taxon>Gunneridae</taxon>
        <taxon>Pentapetalae</taxon>
        <taxon>rosids</taxon>
        <taxon>malvids</taxon>
        <taxon>Brassicales</taxon>
        <taxon>Brassicaceae</taxon>
        <taxon>Brassiceae</taxon>
        <taxon>Brassica</taxon>
    </lineage>
</organism>
<evidence type="ECO:0000313" key="2">
    <source>
        <dbReference type="EMBL" id="KAG2254890.1"/>
    </source>
</evidence>
<accession>A0A8X7PPK7</accession>
<dbReference type="AlphaFoldDB" id="A0A8X7PPK7"/>
<reference evidence="2 3" key="1">
    <citation type="submission" date="2020-02" db="EMBL/GenBank/DDBJ databases">
        <authorList>
            <person name="Ma Q."/>
            <person name="Huang Y."/>
            <person name="Song X."/>
            <person name="Pei D."/>
        </authorList>
    </citation>
    <scope>NUCLEOTIDE SEQUENCE [LARGE SCALE GENOMIC DNA]</scope>
    <source>
        <strain evidence="2">Sxm20200214</strain>
        <tissue evidence="2">Leaf</tissue>
    </source>
</reference>
<evidence type="ECO:0000256" key="1">
    <source>
        <dbReference type="ARBA" id="ARBA00009624"/>
    </source>
</evidence>
<dbReference type="InterPro" id="IPR027246">
    <property type="entry name" value="Porin_Euk/Tom40"/>
</dbReference>
<dbReference type="PANTHER" id="PTHR11743">
    <property type="entry name" value="VOLTAGE-DEPENDENT ANION-SELECTIVE CHANNEL"/>
    <property type="match status" value="1"/>
</dbReference>
<dbReference type="Gene3D" id="2.40.160.10">
    <property type="entry name" value="Porin"/>
    <property type="match status" value="1"/>
</dbReference>
<evidence type="ECO:0000313" key="3">
    <source>
        <dbReference type="Proteomes" id="UP000886595"/>
    </source>
</evidence>
<dbReference type="GO" id="GO:0008308">
    <property type="term" value="F:voltage-gated monoatomic anion channel activity"/>
    <property type="evidence" value="ECO:0007669"/>
    <property type="project" value="InterPro"/>
</dbReference>
<sequence length="179" mass="19786">GCQSTIKQVVSGLIPGLLCVSLFDSAIPNSSKIKVQFMHDYAAFKACIGGLFHDTNIGLPPVIGTKFLSFGIDVLLQTNTPNITMCNAAFAYTSPKKRTCYIALNELGQVLMACYHQCVDSNTSIGAHFRYHFIDSKSVLTLGLEHKFDGTADGFVSNIKHSDVLYYLMREYSRDEEEI</sequence>
<comment type="caution">
    <text evidence="2">The sequence shown here is derived from an EMBL/GenBank/DDBJ whole genome shotgun (WGS) entry which is preliminary data.</text>
</comment>
<dbReference type="PANTHER" id="PTHR11743:SF50">
    <property type="entry name" value="MITOCHONDRIAL OUTER MEMBRANE PROTEIN PORIN 3"/>
    <property type="match status" value="1"/>
</dbReference>